<feature type="transmembrane region" description="Helical" evidence="6">
    <location>
        <begin position="42"/>
        <end position="65"/>
    </location>
</feature>
<reference evidence="7 8" key="1">
    <citation type="submission" date="2022-10" db="EMBL/GenBank/DDBJ databases">
        <title>Paucibacter sp. hw1 Genome sequencing.</title>
        <authorList>
            <person name="Park S."/>
        </authorList>
    </citation>
    <scope>NUCLEOTIDE SEQUENCE [LARGE SCALE GENOMIC DNA]</scope>
    <source>
        <strain evidence="8">hw1</strain>
    </source>
</reference>
<feature type="transmembrane region" description="Helical" evidence="6">
    <location>
        <begin position="145"/>
        <end position="164"/>
    </location>
</feature>
<accession>A0ABT5KE34</accession>
<keyword evidence="4 6" id="KW-1133">Transmembrane helix</keyword>
<evidence type="ECO:0000256" key="6">
    <source>
        <dbReference type="SAM" id="Phobius"/>
    </source>
</evidence>
<evidence type="ECO:0000313" key="8">
    <source>
        <dbReference type="Proteomes" id="UP001221189"/>
    </source>
</evidence>
<dbReference type="Proteomes" id="UP001221189">
    <property type="component" value="Unassembled WGS sequence"/>
</dbReference>
<dbReference type="Pfam" id="PF13440">
    <property type="entry name" value="Polysacc_synt_3"/>
    <property type="match status" value="1"/>
</dbReference>
<feature type="transmembrane region" description="Helical" evidence="6">
    <location>
        <begin position="319"/>
        <end position="339"/>
    </location>
</feature>
<feature type="transmembrane region" description="Helical" evidence="6">
    <location>
        <begin position="417"/>
        <end position="435"/>
    </location>
</feature>
<name>A0ABT5KE34_9BURK</name>
<organism evidence="7 8">
    <name type="scientific">Roseateles albus</name>
    <dbReference type="NCBI Taxonomy" id="2987525"/>
    <lineage>
        <taxon>Bacteria</taxon>
        <taxon>Pseudomonadati</taxon>
        <taxon>Pseudomonadota</taxon>
        <taxon>Betaproteobacteria</taxon>
        <taxon>Burkholderiales</taxon>
        <taxon>Sphaerotilaceae</taxon>
        <taxon>Roseateles</taxon>
    </lineage>
</organism>
<dbReference type="PANTHER" id="PTHR30250:SF11">
    <property type="entry name" value="O-ANTIGEN TRANSPORTER-RELATED"/>
    <property type="match status" value="1"/>
</dbReference>
<dbReference type="EMBL" id="JAQQXT010000005">
    <property type="protein sequence ID" value="MDC8772075.1"/>
    <property type="molecule type" value="Genomic_DNA"/>
</dbReference>
<evidence type="ECO:0000256" key="4">
    <source>
        <dbReference type="ARBA" id="ARBA00022989"/>
    </source>
</evidence>
<evidence type="ECO:0000256" key="2">
    <source>
        <dbReference type="ARBA" id="ARBA00022475"/>
    </source>
</evidence>
<feature type="transmembrane region" description="Helical" evidence="6">
    <location>
        <begin position="77"/>
        <end position="103"/>
    </location>
</feature>
<keyword evidence="8" id="KW-1185">Reference proteome</keyword>
<feature type="transmembrane region" description="Helical" evidence="6">
    <location>
        <begin position="109"/>
        <end position="133"/>
    </location>
</feature>
<comment type="caution">
    <text evidence="7">The sequence shown here is derived from an EMBL/GenBank/DDBJ whole genome shotgun (WGS) entry which is preliminary data.</text>
</comment>
<evidence type="ECO:0000313" key="7">
    <source>
        <dbReference type="EMBL" id="MDC8772075.1"/>
    </source>
</evidence>
<evidence type="ECO:0000256" key="3">
    <source>
        <dbReference type="ARBA" id="ARBA00022692"/>
    </source>
</evidence>
<evidence type="ECO:0000256" key="1">
    <source>
        <dbReference type="ARBA" id="ARBA00004651"/>
    </source>
</evidence>
<keyword evidence="3 6" id="KW-0812">Transmembrane</keyword>
<gene>
    <name evidence="7" type="ORF">PRZ03_10890</name>
</gene>
<keyword evidence="5 6" id="KW-0472">Membrane</keyword>
<feature type="transmembrane region" description="Helical" evidence="6">
    <location>
        <begin position="231"/>
        <end position="256"/>
    </location>
</feature>
<keyword evidence="2" id="KW-1003">Cell membrane</keyword>
<evidence type="ECO:0000256" key="5">
    <source>
        <dbReference type="ARBA" id="ARBA00023136"/>
    </source>
</evidence>
<feature type="transmembrane region" description="Helical" evidence="6">
    <location>
        <begin position="289"/>
        <end position="307"/>
    </location>
</feature>
<feature type="transmembrane region" description="Helical" evidence="6">
    <location>
        <begin position="359"/>
        <end position="383"/>
    </location>
</feature>
<sequence>MGLGRKSAWLGIAQVIELALQVLLPVLLVRHLTVEDFGSYRLLWLIAGTAATMLPMAMPDVLAVMLPSASVTRRRSLVAWSVLYMAVAGVTAGLICGLGLFLASNSLGLSALLLPAATFTSLWMFGVLLDYLPLADERPEWQAKVVICLAAFRAVAAGWAAFHFGQAEPVFWALVLTAAAKACLLLYYTQSQHSVLQAMPLRADLVEQWRRALPLGISGLLFGLRRQVDQWIVAAMFSVTLFASFSLAAVFGPLVFMARRAVSGVLLPTMSRLHTAGDIDALIETNHRANLAVAFIAFPVLAFIWCFGEPIYTLIYTDIYLDAVPVMRVLTIVWLVQVVDMNGLVLLFNKNGYVARINLPLLVLSAVLSAAGGLMFGIIGAAFGTVVSIVVERWLIVRCLASHLGISALAMQPWLDLVQRFSLCWVLGLLARALFEVLKGGCSVIVCISISALVAGAVYLGLCKLLGWFPKSLSIEGGYR</sequence>
<dbReference type="InterPro" id="IPR050833">
    <property type="entry name" value="Poly_Biosynth_Transport"/>
</dbReference>
<protein>
    <submittedName>
        <fullName evidence="7">Oligosaccharide flippase family protein</fullName>
    </submittedName>
</protein>
<feature type="transmembrane region" description="Helical" evidence="6">
    <location>
        <begin position="442"/>
        <end position="462"/>
    </location>
</feature>
<feature type="transmembrane region" description="Helical" evidence="6">
    <location>
        <begin position="7"/>
        <end position="30"/>
    </location>
</feature>
<feature type="transmembrane region" description="Helical" evidence="6">
    <location>
        <begin position="170"/>
        <end position="189"/>
    </location>
</feature>
<proteinExistence type="predicted"/>
<dbReference type="RefSeq" id="WP_273600315.1">
    <property type="nucleotide sequence ID" value="NZ_JAQQXT010000005.1"/>
</dbReference>
<dbReference type="PANTHER" id="PTHR30250">
    <property type="entry name" value="PST FAMILY PREDICTED COLANIC ACID TRANSPORTER"/>
    <property type="match status" value="1"/>
</dbReference>
<comment type="subcellular location">
    <subcellularLocation>
        <location evidence="1">Cell membrane</location>
        <topology evidence="1">Multi-pass membrane protein</topology>
    </subcellularLocation>
</comment>